<dbReference type="Gene3D" id="3.40.630.30">
    <property type="match status" value="1"/>
</dbReference>
<sequence length="162" mass="18922">MDNLEIYEIVIADRDFKICETLMNENIVKNDGKGILSEIAIYDAEILIVASVEKEIIGYCAFSRIYDYVQIGNVGGVLPHEGFYIEQILVLKEYQRKGVAFAMVDFLQKKYQEDLFSHVSIKNKKSILMHIKHNFQPIDFYMNENFYGITDYVSLFMKRSYT</sequence>
<dbReference type="Pfam" id="PF00583">
    <property type="entry name" value="Acetyltransf_1"/>
    <property type="match status" value="1"/>
</dbReference>
<dbReference type="RefSeq" id="WP_209557893.1">
    <property type="nucleotide sequence ID" value="NZ_JAEDXU010000006.1"/>
</dbReference>
<name>A0ABS4CLW0_9ENTE</name>
<dbReference type="PROSITE" id="PS51186">
    <property type="entry name" value="GNAT"/>
    <property type="match status" value="1"/>
</dbReference>
<dbReference type="Proteomes" id="UP000673375">
    <property type="component" value="Unassembled WGS sequence"/>
</dbReference>
<gene>
    <name evidence="2" type="ORF">I6N96_12590</name>
</gene>
<dbReference type="InterPro" id="IPR016181">
    <property type="entry name" value="Acyl_CoA_acyltransferase"/>
</dbReference>
<evidence type="ECO:0000313" key="2">
    <source>
        <dbReference type="EMBL" id="MBP1047111.1"/>
    </source>
</evidence>
<keyword evidence="3" id="KW-1185">Reference proteome</keyword>
<evidence type="ECO:0000259" key="1">
    <source>
        <dbReference type="PROSITE" id="PS51186"/>
    </source>
</evidence>
<dbReference type="CDD" id="cd04301">
    <property type="entry name" value="NAT_SF"/>
    <property type="match status" value="1"/>
</dbReference>
<comment type="caution">
    <text evidence="2">The sequence shown here is derived from an EMBL/GenBank/DDBJ whole genome shotgun (WGS) entry which is preliminary data.</text>
</comment>
<reference evidence="2 3" key="1">
    <citation type="submission" date="2020-12" db="EMBL/GenBank/DDBJ databases">
        <title>Vagococcus allomyrinae sp. nov. and Enterococcus lavae sp. nov., isolated from the larvae of Allomyrina dichotoma.</title>
        <authorList>
            <person name="Lee S.D."/>
        </authorList>
    </citation>
    <scope>NUCLEOTIDE SEQUENCE [LARGE SCALE GENOMIC DNA]</scope>
    <source>
        <strain evidence="2 3">BWM-S5</strain>
    </source>
</reference>
<accession>A0ABS4CLW0</accession>
<dbReference type="SUPFAM" id="SSF55729">
    <property type="entry name" value="Acyl-CoA N-acyltransferases (Nat)"/>
    <property type="match status" value="1"/>
</dbReference>
<dbReference type="EMBL" id="JAEDXU010000006">
    <property type="protein sequence ID" value="MBP1047111.1"/>
    <property type="molecule type" value="Genomic_DNA"/>
</dbReference>
<dbReference type="InterPro" id="IPR000182">
    <property type="entry name" value="GNAT_dom"/>
</dbReference>
<evidence type="ECO:0000313" key="3">
    <source>
        <dbReference type="Proteomes" id="UP000673375"/>
    </source>
</evidence>
<proteinExistence type="predicted"/>
<feature type="domain" description="N-acetyltransferase" evidence="1">
    <location>
        <begin position="1"/>
        <end position="162"/>
    </location>
</feature>
<protein>
    <submittedName>
        <fullName evidence="2">GNAT family N-acetyltransferase</fullName>
    </submittedName>
</protein>
<organism evidence="2 3">
    <name type="scientific">Enterococcus larvae</name>
    <dbReference type="NCBI Taxonomy" id="2794352"/>
    <lineage>
        <taxon>Bacteria</taxon>
        <taxon>Bacillati</taxon>
        <taxon>Bacillota</taxon>
        <taxon>Bacilli</taxon>
        <taxon>Lactobacillales</taxon>
        <taxon>Enterococcaceae</taxon>
        <taxon>Enterococcus</taxon>
    </lineage>
</organism>